<feature type="compositionally biased region" description="Basic and acidic residues" evidence="4">
    <location>
        <begin position="120"/>
        <end position="129"/>
    </location>
</feature>
<sequence>MDSTSSLPSEPPQNPDAKRTPSLEESDSDEEFFDAVVVADDDEDDDDNTATSEETEDKAKTRQHQRSEESVSRDVDDLIQSKLLGSTEDRTADDAEEDAKRNSENSSDGSSQESDSEDEQFFRPVEHDKLHVHRNRIMENTGPYGDAANHEGLRAEQEEGEETGAGQDQLDGGATGDEEAVRELEEQMTDEEKQAKREEAQTHKTRGNELFKSGEFADAVHAYSQALQHCPLCYKKDRSIMLANRAACKVRQEDLEGAITDCTKALELNPLYLKVVLRRAQAYELTDKLEDSLKDYQRALELDPGCYEARAACMRLPDQIKERNEKLKEEMMSKLKDLGNLCLRPFGLSTNNFQFNQDPATGSYSVNFNQNPGGNNGK</sequence>
<feature type="region of interest" description="Disordered" evidence="4">
    <location>
        <begin position="1"/>
        <end position="174"/>
    </location>
</feature>
<dbReference type="InterPro" id="IPR011990">
    <property type="entry name" value="TPR-like_helical_dom_sf"/>
</dbReference>
<feature type="compositionally biased region" description="Low complexity" evidence="4">
    <location>
        <begin position="104"/>
        <end position="113"/>
    </location>
</feature>
<dbReference type="Proteomes" id="UP000887568">
    <property type="component" value="Unplaced"/>
</dbReference>
<feature type="compositionally biased region" description="Basic and acidic residues" evidence="4">
    <location>
        <begin position="57"/>
        <end position="76"/>
    </location>
</feature>
<dbReference type="InterPro" id="IPR052769">
    <property type="entry name" value="TPR_domain_protein"/>
</dbReference>
<feature type="compositionally biased region" description="Basic and acidic residues" evidence="4">
    <location>
        <begin position="87"/>
        <end position="103"/>
    </location>
</feature>
<evidence type="ECO:0000313" key="5">
    <source>
        <dbReference type="EnsemblMetazoa" id="XP_038070731.1"/>
    </source>
</evidence>
<evidence type="ECO:0000256" key="4">
    <source>
        <dbReference type="SAM" id="MobiDB-lite"/>
    </source>
</evidence>
<feature type="region of interest" description="Disordered" evidence="4">
    <location>
        <begin position="185"/>
        <end position="204"/>
    </location>
</feature>
<dbReference type="GeneID" id="119739752"/>
<name>A0A914B5H6_PATMI</name>
<dbReference type="OrthoDB" id="1872379at2759"/>
<evidence type="ECO:0000256" key="1">
    <source>
        <dbReference type="ARBA" id="ARBA00022737"/>
    </source>
</evidence>
<dbReference type="OMA" id="AQTHKTR"/>
<dbReference type="SMART" id="SM00028">
    <property type="entry name" value="TPR"/>
    <property type="match status" value="3"/>
</dbReference>
<dbReference type="EnsemblMetazoa" id="XM_038214803.1">
    <property type="protein sequence ID" value="XP_038070731.1"/>
    <property type="gene ID" value="LOC119739752"/>
</dbReference>
<proteinExistence type="predicted"/>
<dbReference type="Pfam" id="PF13432">
    <property type="entry name" value="TPR_16"/>
    <property type="match status" value="1"/>
</dbReference>
<dbReference type="InterPro" id="IPR019734">
    <property type="entry name" value="TPR_rpt"/>
</dbReference>
<evidence type="ECO:0000256" key="2">
    <source>
        <dbReference type="ARBA" id="ARBA00022803"/>
    </source>
</evidence>
<evidence type="ECO:0008006" key="7">
    <source>
        <dbReference type="Google" id="ProtNLM"/>
    </source>
</evidence>
<dbReference type="RefSeq" id="XP_038070731.1">
    <property type="nucleotide sequence ID" value="XM_038214803.1"/>
</dbReference>
<dbReference type="PANTHER" id="PTHR46014">
    <property type="entry name" value="TETRATRICOPEPTIDE REPEAT PROTEIN 1"/>
    <property type="match status" value="1"/>
</dbReference>
<reference evidence="5" key="1">
    <citation type="submission" date="2022-11" db="UniProtKB">
        <authorList>
            <consortium name="EnsemblMetazoa"/>
        </authorList>
    </citation>
    <scope>IDENTIFICATION</scope>
</reference>
<dbReference type="SUPFAM" id="SSF48452">
    <property type="entry name" value="TPR-like"/>
    <property type="match status" value="1"/>
</dbReference>
<dbReference type="Gene3D" id="1.25.40.10">
    <property type="entry name" value="Tetratricopeptide repeat domain"/>
    <property type="match status" value="1"/>
</dbReference>
<feature type="repeat" description="TPR" evidence="3">
    <location>
        <begin position="273"/>
        <end position="306"/>
    </location>
</feature>
<dbReference type="CTD" id="7265"/>
<dbReference type="PROSITE" id="PS50005">
    <property type="entry name" value="TPR"/>
    <property type="match status" value="1"/>
</dbReference>
<dbReference type="InterPro" id="IPR013105">
    <property type="entry name" value="TPR_2"/>
</dbReference>
<keyword evidence="6" id="KW-1185">Reference proteome</keyword>
<keyword evidence="1" id="KW-0677">Repeat</keyword>
<feature type="compositionally biased region" description="Acidic residues" evidence="4">
    <location>
        <begin position="24"/>
        <end position="56"/>
    </location>
</feature>
<dbReference type="PANTHER" id="PTHR46014:SF1">
    <property type="entry name" value="TETRATRICOPEPTIDE REPEAT PROTEIN 1"/>
    <property type="match status" value="1"/>
</dbReference>
<evidence type="ECO:0000313" key="6">
    <source>
        <dbReference type="Proteomes" id="UP000887568"/>
    </source>
</evidence>
<accession>A0A914B5H6</accession>
<dbReference type="Pfam" id="PF07719">
    <property type="entry name" value="TPR_2"/>
    <property type="match status" value="1"/>
</dbReference>
<dbReference type="AlphaFoldDB" id="A0A914B5H6"/>
<protein>
    <recommendedName>
        <fullName evidence="7">Tetratricopeptide repeat protein 1</fullName>
    </recommendedName>
</protein>
<organism evidence="5 6">
    <name type="scientific">Patiria miniata</name>
    <name type="common">Bat star</name>
    <name type="synonym">Asterina miniata</name>
    <dbReference type="NCBI Taxonomy" id="46514"/>
    <lineage>
        <taxon>Eukaryota</taxon>
        <taxon>Metazoa</taxon>
        <taxon>Echinodermata</taxon>
        <taxon>Eleutherozoa</taxon>
        <taxon>Asterozoa</taxon>
        <taxon>Asteroidea</taxon>
        <taxon>Valvatacea</taxon>
        <taxon>Valvatida</taxon>
        <taxon>Asterinidae</taxon>
        <taxon>Patiria</taxon>
    </lineage>
</organism>
<keyword evidence="2 3" id="KW-0802">TPR repeat</keyword>
<feature type="compositionally biased region" description="Basic and acidic residues" evidence="4">
    <location>
        <begin position="148"/>
        <end position="157"/>
    </location>
</feature>
<evidence type="ECO:0000256" key="3">
    <source>
        <dbReference type="PROSITE-ProRule" id="PRU00339"/>
    </source>
</evidence>